<dbReference type="PANTHER" id="PTHR21373">
    <property type="entry name" value="GLUCOSE REPRESSIBLE PROTEIN MAK10"/>
    <property type="match status" value="1"/>
</dbReference>
<dbReference type="Proteomes" id="UP000232875">
    <property type="component" value="Unassembled WGS sequence"/>
</dbReference>
<gene>
    <name evidence="6" type="ORF">MVES_000669</name>
</gene>
<keyword evidence="3" id="KW-0963">Cytoplasm</keyword>
<dbReference type="GO" id="GO:0031417">
    <property type="term" value="C:NatC complex"/>
    <property type="evidence" value="ECO:0007669"/>
    <property type="project" value="InterPro"/>
</dbReference>
<evidence type="ECO:0000313" key="6">
    <source>
        <dbReference type="EMBL" id="PKI85574.1"/>
    </source>
</evidence>
<dbReference type="InterPro" id="IPR057983">
    <property type="entry name" value="NAA35-like_N"/>
</dbReference>
<dbReference type="InterPro" id="IPR007244">
    <property type="entry name" value="Naa35_N"/>
</dbReference>
<dbReference type="PANTHER" id="PTHR21373:SF0">
    <property type="entry name" value="N-ALPHA-ACETYLTRANSFERASE 35, NATC AUXILIARY SUBUNIT"/>
    <property type="match status" value="1"/>
</dbReference>
<evidence type="ECO:0000256" key="2">
    <source>
        <dbReference type="ARBA" id="ARBA00006289"/>
    </source>
</evidence>
<evidence type="ECO:0008006" key="8">
    <source>
        <dbReference type="Google" id="ProtNLM"/>
    </source>
</evidence>
<comment type="similarity">
    <text evidence="2">Belongs to the MAK10 family.</text>
</comment>
<evidence type="ECO:0000256" key="3">
    <source>
        <dbReference type="ARBA" id="ARBA00022490"/>
    </source>
</evidence>
<feature type="domain" description="NAA35-like N-terminal" evidence="4">
    <location>
        <begin position="15"/>
        <end position="170"/>
    </location>
</feature>
<dbReference type="Pfam" id="PF04112">
    <property type="entry name" value="Mak10"/>
    <property type="match status" value="1"/>
</dbReference>
<comment type="subcellular location">
    <subcellularLocation>
        <location evidence="1">Cytoplasm</location>
    </subcellularLocation>
</comment>
<evidence type="ECO:0000313" key="7">
    <source>
        <dbReference type="Proteomes" id="UP000232875"/>
    </source>
</evidence>
<reference evidence="6 7" key="1">
    <citation type="submission" date="2017-10" db="EMBL/GenBank/DDBJ databases">
        <title>A novel species of cold-tolerant Malassezia isolated from bats.</title>
        <authorList>
            <person name="Lorch J.M."/>
            <person name="Palmer J.M."/>
            <person name="Vanderwolf K.J."/>
            <person name="Schmidt K.Z."/>
            <person name="Verant M.L."/>
            <person name="Weller T.J."/>
            <person name="Blehert D.S."/>
        </authorList>
    </citation>
    <scope>NUCLEOTIDE SEQUENCE [LARGE SCALE GENOMIC DNA]</scope>
    <source>
        <strain evidence="6 7">NWHC:44797-103</strain>
    </source>
</reference>
<sequence>MYQDETEAFWEACSGNVVKQDGFPLHRLMNALEVMDPNMDGGMPYPLELIARDDRTPYTAHSLIVSDSLSVQELCFVLDRMLACELEWMRGASLGQTLYTCVYYHDYVMLGIKPSAHWSHEVLHMCLLAMAKTCALQWHELMRQNVVDAEDFSGDTGGVALSDGVVVSDIVERLDAALQEVELVAPLDAPSVAARIAKCKSITAMSVGEHILQLQEAALSTAPLRMQAYFDVTLSRKFSSSIPLRPLPLPSAKRVLQGWLSVLTNDMGLVLAVLSDDSVLLWITLLQEAALTFHAQHPISFARSLLQTCMNNGVTVAGVTRDLEHLAASAVEELTQVSMQNVLARLEWHDAHEPSNAIGRKTLEFVRRMSGMIAQMLFVFAQNRGRQKRRFAKAYSVWADLVDDGTRLGTAVEAAIGAQEFPADTFQYVAQFFLVLQMVHAVGAGFDLDLYAEKERGCMYWILAQLYGEQEALCVRLLFLTKFPLCPDAEAQAESTFARRLKFLKRPAWCAPPKLHTVTGVKDDKYLFSTLWLEWKRYAAIPLLLAECQTWLEHSADTFATARMLQPRDPWTALCADKCIAQDAAVEQVCQATRAFLDQYPTDGRTMQWNASNAPWFWIPSLS</sequence>
<dbReference type="OrthoDB" id="269405at2759"/>
<evidence type="ECO:0000259" key="5">
    <source>
        <dbReference type="Pfam" id="PF25789"/>
    </source>
</evidence>
<evidence type="ECO:0000256" key="1">
    <source>
        <dbReference type="ARBA" id="ARBA00004496"/>
    </source>
</evidence>
<dbReference type="AlphaFoldDB" id="A0A2N1JG95"/>
<protein>
    <recommendedName>
        <fullName evidence="8">Mak10p</fullName>
    </recommendedName>
</protein>
<accession>A0A2N1JG95</accession>
<dbReference type="InterPro" id="IPR057982">
    <property type="entry name" value="TPR_NAA35"/>
</dbReference>
<feature type="domain" description="NAA35-like TPR repeats" evidence="5">
    <location>
        <begin position="290"/>
        <end position="468"/>
    </location>
</feature>
<keyword evidence="7" id="KW-1185">Reference proteome</keyword>
<dbReference type="EMBL" id="KZ454987">
    <property type="protein sequence ID" value="PKI85574.1"/>
    <property type="molecule type" value="Genomic_DNA"/>
</dbReference>
<evidence type="ECO:0000259" key="4">
    <source>
        <dbReference type="Pfam" id="PF04112"/>
    </source>
</evidence>
<dbReference type="Pfam" id="PF25789">
    <property type="entry name" value="TPR_NAA35"/>
    <property type="match status" value="1"/>
</dbReference>
<name>A0A2N1JG95_9BASI</name>
<dbReference type="STRING" id="2020962.A0A2N1JG95"/>
<organism evidence="6 7">
    <name type="scientific">Malassezia vespertilionis</name>
    <dbReference type="NCBI Taxonomy" id="2020962"/>
    <lineage>
        <taxon>Eukaryota</taxon>
        <taxon>Fungi</taxon>
        <taxon>Dikarya</taxon>
        <taxon>Basidiomycota</taxon>
        <taxon>Ustilaginomycotina</taxon>
        <taxon>Malasseziomycetes</taxon>
        <taxon>Malasseziales</taxon>
        <taxon>Malasseziaceae</taxon>
        <taxon>Malassezia</taxon>
    </lineage>
</organism>
<proteinExistence type="inferred from homology"/>